<dbReference type="AlphaFoldDB" id="A0A1S1HNA6"/>
<name>A0A1S1HNA6_PROST</name>
<dbReference type="PROSITE" id="PS51257">
    <property type="entry name" value="PROKAR_LIPOPROTEIN"/>
    <property type="match status" value="1"/>
</dbReference>
<comment type="caution">
    <text evidence="1">The sequence shown here is derived from an EMBL/GenBank/DDBJ whole genome shotgun (WGS) entry which is preliminary data.</text>
</comment>
<keyword evidence="2" id="KW-1185">Reference proteome</keyword>
<protein>
    <recommendedName>
        <fullName evidence="3">Lipoprotein</fullName>
    </recommendedName>
</protein>
<gene>
    <name evidence="1" type="ORF">A3Q29_09650</name>
</gene>
<dbReference type="Proteomes" id="UP000179588">
    <property type="component" value="Unassembled WGS sequence"/>
</dbReference>
<sequence>MRFILLMIFTITIAGCSSSSPNQQKRIPPKIDPYEGSVLDSIKQNQNIYREQQISKPRY</sequence>
<accession>A0A1S1HNA6</accession>
<dbReference type="OrthoDB" id="6464236at2"/>
<evidence type="ECO:0000313" key="1">
    <source>
        <dbReference type="EMBL" id="OHT22753.1"/>
    </source>
</evidence>
<reference evidence="1 2" key="1">
    <citation type="submission" date="2016-03" db="EMBL/GenBank/DDBJ databases">
        <title>Genome sequence of Providencia stuartii strain, isolated from the salivary glands of larval Lucilia sericata.</title>
        <authorList>
            <person name="Yuan Y."/>
            <person name="Zhang Y."/>
            <person name="Fu S."/>
            <person name="Crippen T.L."/>
            <person name="Visi D."/>
            <person name="Benbow M.E."/>
            <person name="Allen M."/>
            <person name="Tomberlin J.K."/>
            <person name="Sze S.-H."/>
            <person name="Tarone A.M."/>
        </authorList>
    </citation>
    <scope>NUCLEOTIDE SEQUENCE [LARGE SCALE GENOMIC DNA]</scope>
    <source>
        <strain evidence="1 2">Crippen</strain>
    </source>
</reference>
<proteinExistence type="predicted"/>
<organism evidence="1 2">
    <name type="scientific">Providencia stuartii</name>
    <dbReference type="NCBI Taxonomy" id="588"/>
    <lineage>
        <taxon>Bacteria</taxon>
        <taxon>Pseudomonadati</taxon>
        <taxon>Pseudomonadota</taxon>
        <taxon>Gammaproteobacteria</taxon>
        <taxon>Enterobacterales</taxon>
        <taxon>Morganellaceae</taxon>
        <taxon>Providencia</taxon>
    </lineage>
</organism>
<evidence type="ECO:0008006" key="3">
    <source>
        <dbReference type="Google" id="ProtNLM"/>
    </source>
</evidence>
<dbReference type="EMBL" id="LVIE01000212">
    <property type="protein sequence ID" value="OHT22753.1"/>
    <property type="molecule type" value="Genomic_DNA"/>
</dbReference>
<evidence type="ECO:0000313" key="2">
    <source>
        <dbReference type="Proteomes" id="UP000179588"/>
    </source>
</evidence>